<dbReference type="EMBL" id="HG994363">
    <property type="protein sequence ID" value="CAF2034464.1"/>
    <property type="molecule type" value="Genomic_DNA"/>
</dbReference>
<dbReference type="InterPro" id="IPR036047">
    <property type="entry name" value="F-box-like_dom_sf"/>
</dbReference>
<proteinExistence type="predicted"/>
<dbReference type="Proteomes" id="UP001295469">
    <property type="component" value="Chromosome A09"/>
</dbReference>
<accession>A0A816NDY8</accession>
<gene>
    <name evidence="2" type="ORF">DARMORV10_A09P00820.1</name>
</gene>
<evidence type="ECO:0000259" key="1">
    <source>
        <dbReference type="Pfam" id="PF12937"/>
    </source>
</evidence>
<dbReference type="Gene3D" id="1.20.1280.50">
    <property type="match status" value="1"/>
</dbReference>
<organism evidence="2">
    <name type="scientific">Brassica napus</name>
    <name type="common">Rape</name>
    <dbReference type="NCBI Taxonomy" id="3708"/>
    <lineage>
        <taxon>Eukaryota</taxon>
        <taxon>Viridiplantae</taxon>
        <taxon>Streptophyta</taxon>
        <taxon>Embryophyta</taxon>
        <taxon>Tracheophyta</taxon>
        <taxon>Spermatophyta</taxon>
        <taxon>Magnoliopsida</taxon>
        <taxon>eudicotyledons</taxon>
        <taxon>Gunneridae</taxon>
        <taxon>Pentapetalae</taxon>
        <taxon>rosids</taxon>
        <taxon>malvids</taxon>
        <taxon>Brassicales</taxon>
        <taxon>Brassicaceae</taxon>
        <taxon>Brassiceae</taxon>
        <taxon>Brassica</taxon>
    </lineage>
</organism>
<name>A0A816NDY8_BRANA</name>
<reference evidence="2" key="1">
    <citation type="submission" date="2021-01" db="EMBL/GenBank/DDBJ databases">
        <authorList>
            <consortium name="Genoscope - CEA"/>
            <person name="William W."/>
        </authorList>
    </citation>
    <scope>NUCLEOTIDE SEQUENCE</scope>
</reference>
<dbReference type="AlphaFoldDB" id="A0A816NDY8"/>
<dbReference type="InterPro" id="IPR001810">
    <property type="entry name" value="F-box_dom"/>
</dbReference>
<protein>
    <submittedName>
        <fullName evidence="2">(rape) hypothetical protein</fullName>
    </submittedName>
</protein>
<sequence>MHNSKLDYSSLLLSDQLLLRVFSKLPISHLVSTSLVCKRWLFLHGRLVQSLKLLDWHFLESGRLFAPSLLSPKSIPSLVHVSGSRQTQVSCCPLNPPPSSLFLSAAALVVPIMMTCLPTGFTKDSLDCPKVSQFEENCCVWRERIRPGHPLRHVS</sequence>
<feature type="domain" description="F-box" evidence="1">
    <location>
        <begin position="16"/>
        <end position="40"/>
    </location>
</feature>
<evidence type="ECO:0000313" key="2">
    <source>
        <dbReference type="EMBL" id="CAF2034464.1"/>
    </source>
</evidence>
<dbReference type="Pfam" id="PF12937">
    <property type="entry name" value="F-box-like"/>
    <property type="match status" value="1"/>
</dbReference>
<dbReference type="SUPFAM" id="SSF81383">
    <property type="entry name" value="F-box domain"/>
    <property type="match status" value="1"/>
</dbReference>